<comment type="caution">
    <text evidence="5">The sequence shown here is derived from an EMBL/GenBank/DDBJ whole genome shotgun (WGS) entry which is preliminary data.</text>
</comment>
<evidence type="ECO:0000256" key="2">
    <source>
        <dbReference type="ARBA" id="ARBA00033753"/>
    </source>
</evidence>
<keyword evidence="5" id="KW-0489">Methyltransferase</keyword>
<name>A0A2V3J262_9FLOR</name>
<dbReference type="Pfam" id="PF01980">
    <property type="entry name" value="TrmO_N"/>
    <property type="match status" value="1"/>
</dbReference>
<dbReference type="GO" id="GO:0032259">
    <property type="term" value="P:methylation"/>
    <property type="evidence" value="ECO:0007669"/>
    <property type="project" value="UniProtKB-KW"/>
</dbReference>
<keyword evidence="1" id="KW-0949">S-adenosyl-L-methionine</keyword>
<sequence length="273" mass="30685">MDFSSEPLNNPPIESPEQNKNQQSRHKDEQAMLNETRQVTPYIATKRREKPPMRYTDDFETPTQVSLNTIGVVRSLYKERFGTPRQPNVTKNTLGNQMQPATIQLYESCKYDLALRGLAQFEYCWVISYFHLNQGFNPLVTPPRGPRKKQGVFATRSPHRPNSIGLSCIRITGVDEKKGLIHVLGVDLLDGTPVLDVKPYVPYCDSFPKAKAGWLDTLREDMKAPDVLGYYPPPAHLTRQFGSSNNNESLTTSQNVSLENGDALTEDAGASNK</sequence>
<dbReference type="PANTHER" id="PTHR12818:SF0">
    <property type="entry name" value="TRNA (ADENINE(37)-N6)-METHYLTRANSFERASE"/>
    <property type="match status" value="1"/>
</dbReference>
<dbReference type="PANTHER" id="PTHR12818">
    <property type="entry name" value="TRNA (ADENINE(37)-N6)-METHYLTRANSFERASE"/>
    <property type="match status" value="1"/>
</dbReference>
<dbReference type="InterPro" id="IPR040372">
    <property type="entry name" value="YaeB-like"/>
</dbReference>
<evidence type="ECO:0000313" key="6">
    <source>
        <dbReference type="Proteomes" id="UP000247409"/>
    </source>
</evidence>
<dbReference type="InterPro" id="IPR023370">
    <property type="entry name" value="TrmO-like_N"/>
</dbReference>
<dbReference type="SUPFAM" id="SSF118196">
    <property type="entry name" value="YaeB-like"/>
    <property type="match status" value="1"/>
</dbReference>
<dbReference type="PROSITE" id="PS51668">
    <property type="entry name" value="TSAA_2"/>
    <property type="match status" value="1"/>
</dbReference>
<dbReference type="InterPro" id="IPR023368">
    <property type="entry name" value="UPF0066_cons_site"/>
</dbReference>
<protein>
    <submittedName>
        <fullName evidence="5">tRNA (Adenine(37)-N6)-methyltransferase</fullName>
    </submittedName>
</protein>
<dbReference type="Proteomes" id="UP000247409">
    <property type="component" value="Unassembled WGS sequence"/>
</dbReference>
<dbReference type="InterPro" id="IPR036414">
    <property type="entry name" value="YaeB_N_sf"/>
</dbReference>
<dbReference type="PROSITE" id="PS01318">
    <property type="entry name" value="TSAA_1"/>
    <property type="match status" value="1"/>
</dbReference>
<evidence type="ECO:0000256" key="1">
    <source>
        <dbReference type="ARBA" id="ARBA00022691"/>
    </source>
</evidence>
<accession>A0A2V3J262</accession>
<proteinExistence type="inferred from homology"/>
<dbReference type="InterPro" id="IPR036413">
    <property type="entry name" value="YaeB-like_sf"/>
</dbReference>
<dbReference type="CDD" id="cd09281">
    <property type="entry name" value="UPF0066"/>
    <property type="match status" value="1"/>
</dbReference>
<feature type="region of interest" description="Disordered" evidence="3">
    <location>
        <begin position="239"/>
        <end position="273"/>
    </location>
</feature>
<dbReference type="STRING" id="448386.A0A2V3J262"/>
<evidence type="ECO:0000259" key="4">
    <source>
        <dbReference type="PROSITE" id="PS51668"/>
    </source>
</evidence>
<dbReference type="AlphaFoldDB" id="A0A2V3J262"/>
<evidence type="ECO:0000313" key="5">
    <source>
        <dbReference type="EMBL" id="PXF48433.1"/>
    </source>
</evidence>
<dbReference type="OrthoDB" id="5767at2759"/>
<evidence type="ECO:0000256" key="3">
    <source>
        <dbReference type="SAM" id="MobiDB-lite"/>
    </source>
</evidence>
<keyword evidence="6" id="KW-1185">Reference proteome</keyword>
<feature type="domain" description="TsaA-like" evidence="4">
    <location>
        <begin position="67"/>
        <end position="209"/>
    </location>
</feature>
<comment type="similarity">
    <text evidence="2">Belongs to the tRNA methyltransferase O family.</text>
</comment>
<feature type="compositionally biased region" description="Polar residues" evidence="3">
    <location>
        <begin position="240"/>
        <end position="258"/>
    </location>
</feature>
<dbReference type="NCBIfam" id="TIGR00104">
    <property type="entry name" value="tRNA_TsaA"/>
    <property type="match status" value="1"/>
</dbReference>
<organism evidence="5 6">
    <name type="scientific">Gracilariopsis chorda</name>
    <dbReference type="NCBI Taxonomy" id="448386"/>
    <lineage>
        <taxon>Eukaryota</taxon>
        <taxon>Rhodophyta</taxon>
        <taxon>Florideophyceae</taxon>
        <taxon>Rhodymeniophycidae</taxon>
        <taxon>Gracilariales</taxon>
        <taxon>Gracilariaceae</taxon>
        <taxon>Gracilariopsis</taxon>
    </lineage>
</organism>
<reference evidence="5 6" key="1">
    <citation type="journal article" date="2018" name="Mol. Biol. Evol.">
        <title>Analysis of the draft genome of the red seaweed Gracilariopsis chorda provides insights into genome size evolution in Rhodophyta.</title>
        <authorList>
            <person name="Lee J."/>
            <person name="Yang E.C."/>
            <person name="Graf L."/>
            <person name="Yang J.H."/>
            <person name="Qiu H."/>
            <person name="Zel Zion U."/>
            <person name="Chan C.X."/>
            <person name="Stephens T.G."/>
            <person name="Weber A.P.M."/>
            <person name="Boo G.H."/>
            <person name="Boo S.M."/>
            <person name="Kim K.M."/>
            <person name="Shin Y."/>
            <person name="Jung M."/>
            <person name="Lee S.J."/>
            <person name="Yim H.S."/>
            <person name="Lee J.H."/>
            <person name="Bhattacharya D."/>
            <person name="Yoon H.S."/>
        </authorList>
    </citation>
    <scope>NUCLEOTIDE SEQUENCE [LARGE SCALE GENOMIC DNA]</scope>
    <source>
        <strain evidence="5 6">SKKU-2015</strain>
        <tissue evidence="5">Whole body</tissue>
    </source>
</reference>
<keyword evidence="5" id="KW-0808">Transferase</keyword>
<dbReference type="GO" id="GO:0008168">
    <property type="term" value="F:methyltransferase activity"/>
    <property type="evidence" value="ECO:0007669"/>
    <property type="project" value="UniProtKB-KW"/>
</dbReference>
<dbReference type="Gene3D" id="2.40.30.70">
    <property type="entry name" value="YaeB-like"/>
    <property type="match status" value="1"/>
</dbReference>
<dbReference type="EMBL" id="NBIV01000014">
    <property type="protein sequence ID" value="PXF48433.1"/>
    <property type="molecule type" value="Genomic_DNA"/>
</dbReference>
<feature type="region of interest" description="Disordered" evidence="3">
    <location>
        <begin position="1"/>
        <end position="41"/>
    </location>
</feature>
<gene>
    <name evidence="5" type="ORF">BWQ96_01893</name>
</gene>